<evidence type="ECO:0000313" key="2">
    <source>
        <dbReference type="Proteomes" id="UP001470809"/>
    </source>
</evidence>
<proteinExistence type="predicted"/>
<evidence type="ECO:0000313" key="1">
    <source>
        <dbReference type="EMBL" id="WZU68857.1"/>
    </source>
</evidence>
<accession>A0AAN0MFQ5</accession>
<name>A0AAN0MFQ5_9RHOB</name>
<dbReference type="KEGG" id="yrh:AABB31_08330"/>
<protein>
    <submittedName>
        <fullName evidence="1">Uncharacterized protein</fullName>
    </submittedName>
</protein>
<dbReference type="Proteomes" id="UP001470809">
    <property type="component" value="Chromosome"/>
</dbReference>
<reference evidence="1" key="1">
    <citation type="submission" date="2024-08" db="EMBL/GenBank/DDBJ databases">
        <title>Phylogenomic analyses of a clade within the roseobacter group suggest taxonomic reassignments of species of the genera Aestuariivita, Citreicella, Loktanella, Nautella, Pelagibaca, Ruegeria, Thalassobius, Thiobacimonas and Tropicibacter, and the proposal o.</title>
        <authorList>
            <person name="Jeon C.O."/>
        </authorList>
    </citation>
    <scope>NUCLEOTIDE SEQUENCE</scope>
    <source>
        <strain evidence="1">SS1-5</strain>
    </source>
</reference>
<dbReference type="AlphaFoldDB" id="A0AAN0MFQ5"/>
<dbReference type="RefSeq" id="WP_342078150.1">
    <property type="nucleotide sequence ID" value="NZ_CP151767.2"/>
</dbReference>
<keyword evidence="2" id="KW-1185">Reference proteome</keyword>
<dbReference type="EMBL" id="CP151767">
    <property type="protein sequence ID" value="WZU68857.1"/>
    <property type="molecule type" value="Genomic_DNA"/>
</dbReference>
<gene>
    <name evidence="1" type="ORF">AABB31_08330</name>
</gene>
<organism evidence="1 2">
    <name type="scientific">Yoonia rhodophyticola</name>
    <dbReference type="NCBI Taxonomy" id="3137370"/>
    <lineage>
        <taxon>Bacteria</taxon>
        <taxon>Pseudomonadati</taxon>
        <taxon>Pseudomonadota</taxon>
        <taxon>Alphaproteobacteria</taxon>
        <taxon>Rhodobacterales</taxon>
        <taxon>Paracoccaceae</taxon>
        <taxon>Yoonia</taxon>
    </lineage>
</organism>
<sequence>MTNENIHPRGHMTLILRNDAGKVIETIKHPNRVLDGGRTLLLNMLRGNSAATSYGLILGAEGFEPEADRPLTQDTAIPVTTPRRPTLRLANGVLSVSFNGNIEREGVIIGGGMTVTSTAGSTETVSLYNFAPTPRGIEMEANQSVSVNFRLTME</sequence>